<keyword evidence="2 6" id="KW-0812">Transmembrane</keyword>
<evidence type="ECO:0000256" key="5">
    <source>
        <dbReference type="SAM" id="MobiDB-lite"/>
    </source>
</evidence>
<dbReference type="InterPro" id="IPR036259">
    <property type="entry name" value="MFS_trans_sf"/>
</dbReference>
<dbReference type="Pfam" id="PF07690">
    <property type="entry name" value="MFS_1"/>
    <property type="match status" value="1"/>
</dbReference>
<evidence type="ECO:0000256" key="1">
    <source>
        <dbReference type="ARBA" id="ARBA00004141"/>
    </source>
</evidence>
<dbReference type="GO" id="GO:0016020">
    <property type="term" value="C:membrane"/>
    <property type="evidence" value="ECO:0007669"/>
    <property type="project" value="UniProtKB-SubCell"/>
</dbReference>
<dbReference type="PANTHER" id="PTHR23507:SF31">
    <property type="entry name" value="TRANSPORTER, PUTATIVE (AFU_ORTHOLOGUE AFUA_2G14230)-RELATED"/>
    <property type="match status" value="1"/>
</dbReference>
<keyword evidence="4 6" id="KW-0472">Membrane</keyword>
<name>A0A5N5XDD2_9EURO</name>
<feature type="compositionally biased region" description="Polar residues" evidence="5">
    <location>
        <begin position="270"/>
        <end position="287"/>
    </location>
</feature>
<dbReference type="OrthoDB" id="194139at2759"/>
<dbReference type="SUPFAM" id="SSF103473">
    <property type="entry name" value="MFS general substrate transporter"/>
    <property type="match status" value="1"/>
</dbReference>
<dbReference type="PANTHER" id="PTHR23507">
    <property type="entry name" value="ZGC:174356"/>
    <property type="match status" value="1"/>
</dbReference>
<feature type="transmembrane region" description="Helical" evidence="6">
    <location>
        <begin position="175"/>
        <end position="201"/>
    </location>
</feature>
<protein>
    <recommendedName>
        <fullName evidence="9">Major facilitator superfamily domain-containing protein</fullName>
    </recommendedName>
</protein>
<gene>
    <name evidence="7" type="ORF">BDV29DRAFT_153587</name>
</gene>
<dbReference type="GO" id="GO:0022857">
    <property type="term" value="F:transmembrane transporter activity"/>
    <property type="evidence" value="ECO:0007669"/>
    <property type="project" value="InterPro"/>
</dbReference>
<dbReference type="Gene3D" id="1.20.1250.20">
    <property type="entry name" value="MFS general substrate transporter like domains"/>
    <property type="match status" value="1"/>
</dbReference>
<keyword evidence="8" id="KW-1185">Reference proteome</keyword>
<feature type="region of interest" description="Disordered" evidence="5">
    <location>
        <begin position="270"/>
        <end position="294"/>
    </location>
</feature>
<feature type="transmembrane region" description="Helical" evidence="6">
    <location>
        <begin position="151"/>
        <end position="169"/>
    </location>
</feature>
<proteinExistence type="predicted"/>
<feature type="transmembrane region" description="Helical" evidence="6">
    <location>
        <begin position="241"/>
        <end position="261"/>
    </location>
</feature>
<dbReference type="EMBL" id="ML732167">
    <property type="protein sequence ID" value="KAB8077524.1"/>
    <property type="molecule type" value="Genomic_DNA"/>
</dbReference>
<feature type="transmembrane region" description="Helical" evidence="6">
    <location>
        <begin position="122"/>
        <end position="139"/>
    </location>
</feature>
<comment type="subcellular location">
    <subcellularLocation>
        <location evidence="1">Membrane</location>
        <topology evidence="1">Multi-pass membrane protein</topology>
    </subcellularLocation>
</comment>
<evidence type="ECO:0000256" key="2">
    <source>
        <dbReference type="ARBA" id="ARBA00022692"/>
    </source>
</evidence>
<evidence type="ECO:0000256" key="4">
    <source>
        <dbReference type="ARBA" id="ARBA00023136"/>
    </source>
</evidence>
<evidence type="ECO:0000313" key="7">
    <source>
        <dbReference type="EMBL" id="KAB8077524.1"/>
    </source>
</evidence>
<dbReference type="Proteomes" id="UP000326565">
    <property type="component" value="Unassembled WGS sequence"/>
</dbReference>
<dbReference type="InterPro" id="IPR011701">
    <property type="entry name" value="MFS"/>
</dbReference>
<feature type="transmembrane region" description="Helical" evidence="6">
    <location>
        <begin position="213"/>
        <end position="235"/>
    </location>
</feature>
<evidence type="ECO:0000256" key="3">
    <source>
        <dbReference type="ARBA" id="ARBA00022989"/>
    </source>
</evidence>
<evidence type="ECO:0000313" key="8">
    <source>
        <dbReference type="Proteomes" id="UP000326565"/>
    </source>
</evidence>
<reference evidence="7 8" key="1">
    <citation type="submission" date="2019-04" db="EMBL/GenBank/DDBJ databases">
        <title>Friends and foes A comparative genomics study of 23 Aspergillus species from section Flavi.</title>
        <authorList>
            <consortium name="DOE Joint Genome Institute"/>
            <person name="Kjaerbolling I."/>
            <person name="Vesth T."/>
            <person name="Frisvad J.C."/>
            <person name="Nybo J.L."/>
            <person name="Theobald S."/>
            <person name="Kildgaard S."/>
            <person name="Isbrandt T."/>
            <person name="Kuo A."/>
            <person name="Sato A."/>
            <person name="Lyhne E.K."/>
            <person name="Kogle M.E."/>
            <person name="Wiebenga A."/>
            <person name="Kun R.S."/>
            <person name="Lubbers R.J."/>
            <person name="Makela M.R."/>
            <person name="Barry K."/>
            <person name="Chovatia M."/>
            <person name="Clum A."/>
            <person name="Daum C."/>
            <person name="Haridas S."/>
            <person name="He G."/>
            <person name="LaButti K."/>
            <person name="Lipzen A."/>
            <person name="Mondo S."/>
            <person name="Riley R."/>
            <person name="Salamov A."/>
            <person name="Simmons B.A."/>
            <person name="Magnuson J.K."/>
            <person name="Henrissat B."/>
            <person name="Mortensen U.H."/>
            <person name="Larsen T.O."/>
            <person name="Devries R.P."/>
            <person name="Grigoriev I.V."/>
            <person name="Machida M."/>
            <person name="Baker S.E."/>
            <person name="Andersen M.R."/>
        </authorList>
    </citation>
    <scope>NUCLEOTIDE SEQUENCE [LARGE SCALE GENOMIC DNA]</scope>
    <source>
        <strain evidence="7 8">CBS 151.66</strain>
    </source>
</reference>
<evidence type="ECO:0008006" key="9">
    <source>
        <dbReference type="Google" id="ProtNLM"/>
    </source>
</evidence>
<feature type="region of interest" description="Disordered" evidence="5">
    <location>
        <begin position="1"/>
        <end position="41"/>
    </location>
</feature>
<dbReference type="AlphaFoldDB" id="A0A5N5XDD2"/>
<sequence length="369" mass="39876">MAAPAPPSEADDQSNGEDAPFLPDIQSEHRPPEPSTNSSLGLTGNIRRRLFISLIAILLAFEIGSQMIPSPMVSIIESIACDSYWRAHDSSQIPASGQIPERLCKITEVQTEVATVNGFSDFLEGLLSALCAIPYGLLADKYGRRRAMRRTIPGFLINAIITNSILWFSDTLPLRAIWLAAFSWIIGGGPTVALVIIWTMLADLTTDSQRAIVFFRVGVMSMAASFVSSATSSALMTLNPWTPLTVGCGIVIIGLTFALSLPETIYLPSRKTSPGESDVQVSNANESSLDDESFSSTAQSAQRGLSSTSFLPKIRENVQVCSGMSIAFFTARPIPLQVVADQRCLPMLRIVACFLAMLYPRKLGTALLP</sequence>
<organism evidence="7 8">
    <name type="scientific">Aspergillus leporis</name>
    <dbReference type="NCBI Taxonomy" id="41062"/>
    <lineage>
        <taxon>Eukaryota</taxon>
        <taxon>Fungi</taxon>
        <taxon>Dikarya</taxon>
        <taxon>Ascomycota</taxon>
        <taxon>Pezizomycotina</taxon>
        <taxon>Eurotiomycetes</taxon>
        <taxon>Eurotiomycetidae</taxon>
        <taxon>Eurotiales</taxon>
        <taxon>Aspergillaceae</taxon>
        <taxon>Aspergillus</taxon>
        <taxon>Aspergillus subgen. Circumdati</taxon>
    </lineage>
</organism>
<feature type="transmembrane region" description="Helical" evidence="6">
    <location>
        <begin position="50"/>
        <end position="68"/>
    </location>
</feature>
<accession>A0A5N5XDD2</accession>
<keyword evidence="3 6" id="KW-1133">Transmembrane helix</keyword>
<evidence type="ECO:0000256" key="6">
    <source>
        <dbReference type="SAM" id="Phobius"/>
    </source>
</evidence>